<keyword evidence="4" id="KW-1185">Reference proteome</keyword>
<dbReference type="Gene3D" id="1.25.40.10">
    <property type="entry name" value="Tetratricopeptide repeat domain"/>
    <property type="match status" value="1"/>
</dbReference>
<evidence type="ECO:0000313" key="1">
    <source>
        <dbReference type="EMBL" id="KZB88031.1"/>
    </source>
</evidence>
<dbReference type="InterPro" id="IPR011042">
    <property type="entry name" value="6-blade_b-propeller_TolB-like"/>
</dbReference>
<reference evidence="2 4" key="2">
    <citation type="submission" date="2016-11" db="EMBL/GenBank/DDBJ databases">
        <title>Genome sequencing of Amycolatopsis regifaucium.</title>
        <authorList>
            <person name="Mayilraj S."/>
            <person name="Kaur N."/>
        </authorList>
    </citation>
    <scope>NUCLEOTIDE SEQUENCE [LARGE SCALE GENOMIC DNA]</scope>
    <source>
        <strain evidence="2 4">GY080</strain>
    </source>
</reference>
<reference evidence="1 3" key="1">
    <citation type="submission" date="2015-12" db="EMBL/GenBank/DDBJ databases">
        <title>Amycolatopsis regifaucium genome sequencing and assembly.</title>
        <authorList>
            <person name="Mayilraj S."/>
        </authorList>
    </citation>
    <scope>NUCLEOTIDE SEQUENCE [LARGE SCALE GENOMIC DNA]</scope>
    <source>
        <strain evidence="1 3">GY080</strain>
    </source>
</reference>
<dbReference type="SUPFAM" id="SSF48452">
    <property type="entry name" value="TPR-like"/>
    <property type="match status" value="1"/>
</dbReference>
<dbReference type="InterPro" id="IPR011990">
    <property type="entry name" value="TPR-like_helical_dom_sf"/>
</dbReference>
<dbReference type="OrthoDB" id="4018258at2"/>
<dbReference type="Proteomes" id="UP000186883">
    <property type="component" value="Unassembled WGS sequence"/>
</dbReference>
<dbReference type="Proteomes" id="UP000076321">
    <property type="component" value="Unassembled WGS sequence"/>
</dbReference>
<dbReference type="SUPFAM" id="SSF63825">
    <property type="entry name" value="YWTD domain"/>
    <property type="match status" value="2"/>
</dbReference>
<dbReference type="Gene3D" id="2.60.40.4070">
    <property type="match status" value="1"/>
</dbReference>
<comment type="caution">
    <text evidence="1">The sequence shown here is derived from an EMBL/GenBank/DDBJ whole genome shotgun (WGS) entry which is preliminary data.</text>
</comment>
<evidence type="ECO:0000313" key="3">
    <source>
        <dbReference type="Proteomes" id="UP000076321"/>
    </source>
</evidence>
<name>A0A154MUS2_9PSEU</name>
<accession>A0A154MUS2</accession>
<protein>
    <submittedName>
        <fullName evidence="1">Uncharacterized protein</fullName>
    </submittedName>
</protein>
<evidence type="ECO:0000313" key="2">
    <source>
        <dbReference type="EMBL" id="OKA04467.1"/>
    </source>
</evidence>
<sequence>MIVTVALSVSAGTGEASPTTVVGGDPDGKVIGTVTVPRDKKQLSVTIYDAAGKQPVRTLVEAMPKTEPDEAQVVELRWDGTTDYRKVAPAGSYSWKALASNVAAVEEEPIGQGSTPAHGKGVFGTGVDAVATDEQGNVYESSDYEEFNAELRKWTADGKRVWGGGRAGGGMALAVDDKFVYVAVDGDEILDRVPPAPEKPIYFCGKTMLMRYARDRERDFYGEETPQTPWPGMDRGYIVANPSVGASVFGLAVDGEFLYASDHYAGQVRQYDKSTGELVGSFPVNAPKGIALDQTGALWVATGKDVVKLDGNGHTVETLTGFTDPYAVAVGGEGGALHVGDVGTGQVHRYTTTPSGRTHEAFFGKATPGPIQPTRLRWPDDQYRVGGGCRNPQNKDDNPDYRQGAAASLAVLKNGDMVVVDQMNSRVVTFDKDGDKIQTGADGKPLVRSAQFIVLPQVNKKADPKIMTAGALEYDLIDEAPGWRLRANWRPNGPSGPFDRSKASVRRTLKNGRTYLYVLGASTPTRSNEVTIYEYLPDGTLRLATSIGQLAFDKDGQGWKWFVGFDTKTTNGIIDDDELRLTDNPGLGIFSATAPGAWIDDDGTIWFTMNGEWERDPLVPKPPYGVAVPVTGFSGEAQNPVYLDWDSVLKAKPAIPADTSPEKFAPSNIKIDQDTGDIYRTGWTESGHAPPEPGPQYWMGGSTIERRTSNNEVTRFVPRCQDWDATKPYRCLERDGFYGLAAVAPDGDYFYAAVNGRETHSHVGQTWIRMYTNDGLVVKEFTGANNGTGVGYVSNVDSALGLNAFTHQGRTTVMAEDSFLNRALRWRMDDVGSVHRLNGGCPKVFDWTADGASIKPGWGQCGHDKARALMAEAKRLWGENARAAAVERALEAVAMGREIAATDPAFHPTLAEWLTFVVGGYLGDVGRGDEAIVVYQEGRGLYRTLVQEQPANSQYRWGLANSSMYLAHRFWAKGDRDQATANALDSVGVLRELAAGDPAYAESPGPFLVATATFLTQHGRVDEAISLGEEAVALYRRLGSAPGHRHLTGWALNQLAYTYWAKGDRPQGIAKALEAVGIARTLPQENPRYAADHGHWLLYPAVGYLKDNGQRQEAIESAREAVDVYTRLDAVDPARYGPSLALAKQILNDLETT</sequence>
<dbReference type="RefSeq" id="WP_061986412.1">
    <property type="nucleotide sequence ID" value="NZ_FOPQ01000004.1"/>
</dbReference>
<dbReference type="Gene3D" id="2.120.10.30">
    <property type="entry name" value="TolB, C-terminal domain"/>
    <property type="match status" value="1"/>
</dbReference>
<dbReference type="AlphaFoldDB" id="A0A154MUS2"/>
<proteinExistence type="predicted"/>
<organism evidence="1 3">
    <name type="scientific">Amycolatopsis regifaucium</name>
    <dbReference type="NCBI Taxonomy" id="546365"/>
    <lineage>
        <taxon>Bacteria</taxon>
        <taxon>Bacillati</taxon>
        <taxon>Actinomycetota</taxon>
        <taxon>Actinomycetes</taxon>
        <taxon>Pseudonocardiales</taxon>
        <taxon>Pseudonocardiaceae</taxon>
        <taxon>Amycolatopsis</taxon>
    </lineage>
</organism>
<dbReference type="EMBL" id="LQCI01000002">
    <property type="protein sequence ID" value="KZB88031.1"/>
    <property type="molecule type" value="Genomic_DNA"/>
</dbReference>
<evidence type="ECO:0000313" key="4">
    <source>
        <dbReference type="Proteomes" id="UP000186883"/>
    </source>
</evidence>
<dbReference type="EMBL" id="LOBU02000022">
    <property type="protein sequence ID" value="OKA04467.1"/>
    <property type="molecule type" value="Genomic_DNA"/>
</dbReference>
<gene>
    <name evidence="2" type="ORF">ATP06_0231680</name>
    <name evidence="1" type="ORF">AVL48_18825</name>
</gene>